<reference evidence="4" key="1">
    <citation type="submission" date="2019-07" db="EMBL/GenBank/DDBJ databases">
        <title>Shewanella sp. YLB-08 draft genomic sequence.</title>
        <authorList>
            <person name="Yu L."/>
        </authorList>
    </citation>
    <scope>NUCLEOTIDE SEQUENCE [LARGE SCALE GENOMIC DNA]</scope>
    <source>
        <strain evidence="4">JCM 20706</strain>
    </source>
</reference>
<dbReference type="Gene3D" id="3.40.50.850">
    <property type="entry name" value="Isochorismatase-like"/>
    <property type="match status" value="1"/>
</dbReference>
<name>A0A553JKR1_SHEHA</name>
<evidence type="ECO:0000256" key="1">
    <source>
        <dbReference type="ARBA" id="ARBA00022801"/>
    </source>
</evidence>
<evidence type="ECO:0000259" key="2">
    <source>
        <dbReference type="Pfam" id="PF00857"/>
    </source>
</evidence>
<accession>A0A553JKR1</accession>
<dbReference type="EMBL" id="VKGK01000023">
    <property type="protein sequence ID" value="TRY13044.1"/>
    <property type="molecule type" value="Genomic_DNA"/>
</dbReference>
<dbReference type="GO" id="GO:0016787">
    <property type="term" value="F:hydrolase activity"/>
    <property type="evidence" value="ECO:0007669"/>
    <property type="project" value="UniProtKB-KW"/>
</dbReference>
<feature type="domain" description="Isochorismatase-like" evidence="2">
    <location>
        <begin position="6"/>
        <end position="192"/>
    </location>
</feature>
<sequence length="200" mass="21534">MNIQNTALLLIGFQNDYFAKDGILHSALENSEQVGTILANSLNLIKTLLPTEAVIAATPIIFTPDYSELSDPIGILKIIKDNGAFRSNTVGAATIAEVEALSGNIVTLPGKRGLSCFSNTELHRVLQEHEITNVIIAGAVTSLCIDTAGREAADLGYRVTIISDCTVARTTFEQEYYLNEIMPLYANVMSSKDIAQSLGL</sequence>
<dbReference type="InterPro" id="IPR036380">
    <property type="entry name" value="Isochorismatase-like_sf"/>
</dbReference>
<keyword evidence="4" id="KW-1185">Reference proteome</keyword>
<keyword evidence="1 3" id="KW-0378">Hydrolase</keyword>
<dbReference type="PANTHER" id="PTHR43540">
    <property type="entry name" value="PEROXYUREIDOACRYLATE/UREIDOACRYLATE AMIDOHYDROLASE-RELATED"/>
    <property type="match status" value="1"/>
</dbReference>
<dbReference type="AlphaFoldDB" id="A0A553JKR1"/>
<evidence type="ECO:0000313" key="4">
    <source>
        <dbReference type="Proteomes" id="UP000318126"/>
    </source>
</evidence>
<dbReference type="OrthoDB" id="1157330at2"/>
<dbReference type="PANTHER" id="PTHR43540:SF16">
    <property type="entry name" value="ISOCHORISMATASE-LIKE DOMAIN-CONTAINING PROTEIN"/>
    <property type="match status" value="1"/>
</dbReference>
<protein>
    <submittedName>
        <fullName evidence="3">Cysteine hydrolase</fullName>
    </submittedName>
</protein>
<dbReference type="Pfam" id="PF00857">
    <property type="entry name" value="Isochorismatase"/>
    <property type="match status" value="1"/>
</dbReference>
<evidence type="ECO:0000313" key="3">
    <source>
        <dbReference type="EMBL" id="TRY13044.1"/>
    </source>
</evidence>
<dbReference type="InterPro" id="IPR050272">
    <property type="entry name" value="Isochorismatase-like_hydrls"/>
</dbReference>
<comment type="caution">
    <text evidence="3">The sequence shown here is derived from an EMBL/GenBank/DDBJ whole genome shotgun (WGS) entry which is preliminary data.</text>
</comment>
<dbReference type="SUPFAM" id="SSF52499">
    <property type="entry name" value="Isochorismatase-like hydrolases"/>
    <property type="match status" value="1"/>
</dbReference>
<gene>
    <name evidence="3" type="ORF">FN961_17400</name>
</gene>
<proteinExistence type="predicted"/>
<organism evidence="3 4">
    <name type="scientific">Shewanella hanedai</name>
    <name type="common">Alteromonas hanedai</name>
    <dbReference type="NCBI Taxonomy" id="25"/>
    <lineage>
        <taxon>Bacteria</taxon>
        <taxon>Pseudomonadati</taxon>
        <taxon>Pseudomonadota</taxon>
        <taxon>Gammaproteobacteria</taxon>
        <taxon>Alteromonadales</taxon>
        <taxon>Shewanellaceae</taxon>
        <taxon>Shewanella</taxon>
    </lineage>
</organism>
<dbReference type="InterPro" id="IPR000868">
    <property type="entry name" value="Isochorismatase-like_dom"/>
</dbReference>
<dbReference type="RefSeq" id="WP_144041451.1">
    <property type="nucleotide sequence ID" value="NZ_BMPL01000039.1"/>
</dbReference>
<dbReference type="Proteomes" id="UP000318126">
    <property type="component" value="Unassembled WGS sequence"/>
</dbReference>
<dbReference type="CDD" id="cd00431">
    <property type="entry name" value="cysteine_hydrolases"/>
    <property type="match status" value="1"/>
</dbReference>